<accession>A0A0P1KYI7</accession>
<dbReference type="InterPro" id="IPR023362">
    <property type="entry name" value="PH-BEACH_dom"/>
</dbReference>
<dbReference type="PANTHER" id="PTHR13743">
    <property type="entry name" value="BEIGE/BEACH-RELATED"/>
    <property type="match status" value="1"/>
</dbReference>
<feature type="domain" description="BEACH" evidence="6">
    <location>
        <begin position="1516"/>
        <end position="1809"/>
    </location>
</feature>
<organism evidence="8 9">
    <name type="scientific">Lachancea quebecensis</name>
    <dbReference type="NCBI Taxonomy" id="1654605"/>
    <lineage>
        <taxon>Eukaryota</taxon>
        <taxon>Fungi</taxon>
        <taxon>Dikarya</taxon>
        <taxon>Ascomycota</taxon>
        <taxon>Saccharomycotina</taxon>
        <taxon>Saccharomycetes</taxon>
        <taxon>Saccharomycetales</taxon>
        <taxon>Saccharomycetaceae</taxon>
        <taxon>Lachancea</taxon>
    </lineage>
</organism>
<evidence type="ECO:0000256" key="3">
    <source>
        <dbReference type="ARBA" id="ARBA00054699"/>
    </source>
</evidence>
<evidence type="ECO:0000256" key="5">
    <source>
        <dbReference type="SAM" id="SignalP"/>
    </source>
</evidence>
<dbReference type="PROSITE" id="PS51783">
    <property type="entry name" value="PH_BEACH"/>
    <property type="match status" value="1"/>
</dbReference>
<feature type="chain" id="PRO_5006066573" description="Beige protein homolog 1" evidence="5">
    <location>
        <begin position="18"/>
        <end position="2122"/>
    </location>
</feature>
<comment type="function">
    <text evidence="3">May be involved in protein sorting and cell wall formation.</text>
</comment>
<dbReference type="EMBL" id="LN890546">
    <property type="protein sequence ID" value="CUS25120.1"/>
    <property type="molecule type" value="Genomic_DNA"/>
</dbReference>
<keyword evidence="5" id="KW-0732">Signal</keyword>
<dbReference type="PROSITE" id="PS50197">
    <property type="entry name" value="BEACH"/>
    <property type="match status" value="1"/>
</dbReference>
<keyword evidence="9" id="KW-1185">Reference proteome</keyword>
<gene>
    <name evidence="8" type="ORF">LAQU0_S27e00584g</name>
</gene>
<dbReference type="Pfam" id="PF14844">
    <property type="entry name" value="PH_BEACH"/>
    <property type="match status" value="1"/>
</dbReference>
<dbReference type="InterPro" id="IPR015943">
    <property type="entry name" value="WD40/YVTN_repeat-like_dom_sf"/>
</dbReference>
<reference evidence="9" key="1">
    <citation type="submission" date="2015-10" db="EMBL/GenBank/DDBJ databases">
        <authorList>
            <person name="Devillers H."/>
        </authorList>
    </citation>
    <scope>NUCLEOTIDE SEQUENCE [LARGE SCALE GENOMIC DNA]</scope>
</reference>
<evidence type="ECO:0000313" key="9">
    <source>
        <dbReference type="Proteomes" id="UP000236544"/>
    </source>
</evidence>
<keyword evidence="1" id="KW-0853">WD repeat</keyword>
<dbReference type="SUPFAM" id="SSF81837">
    <property type="entry name" value="BEACH domain"/>
    <property type="match status" value="1"/>
</dbReference>
<dbReference type="Gene3D" id="2.30.29.30">
    <property type="entry name" value="Pleckstrin-homology domain (PH domain)/Phosphotyrosine-binding domain (PTB)"/>
    <property type="match status" value="1"/>
</dbReference>
<feature type="signal peptide" evidence="5">
    <location>
        <begin position="1"/>
        <end position="17"/>
    </location>
</feature>
<dbReference type="CDD" id="cd06071">
    <property type="entry name" value="Beach"/>
    <property type="match status" value="1"/>
</dbReference>
<dbReference type="InterPro" id="IPR036322">
    <property type="entry name" value="WD40_repeat_dom_sf"/>
</dbReference>
<dbReference type="InterPro" id="IPR011993">
    <property type="entry name" value="PH-like_dom_sf"/>
</dbReference>
<name>A0A0P1KYI7_9SACH</name>
<dbReference type="PANTHER" id="PTHR13743:SF123">
    <property type="entry name" value="PROTEIN FAN"/>
    <property type="match status" value="1"/>
</dbReference>
<keyword evidence="2" id="KW-0677">Repeat</keyword>
<evidence type="ECO:0000259" key="7">
    <source>
        <dbReference type="PROSITE" id="PS51783"/>
    </source>
</evidence>
<dbReference type="FunFam" id="1.10.1540.10:FF:000001">
    <property type="entry name" value="neurobeachin isoform X1"/>
    <property type="match status" value="1"/>
</dbReference>
<dbReference type="InterPro" id="IPR050865">
    <property type="entry name" value="BEACH_Domain"/>
</dbReference>
<proteinExistence type="predicted"/>
<dbReference type="SMART" id="SM01026">
    <property type="entry name" value="Beach"/>
    <property type="match status" value="1"/>
</dbReference>
<dbReference type="InterPro" id="IPR000409">
    <property type="entry name" value="BEACH_dom"/>
</dbReference>
<dbReference type="SUPFAM" id="SSF50729">
    <property type="entry name" value="PH domain-like"/>
    <property type="match status" value="1"/>
</dbReference>
<dbReference type="Gene3D" id="2.130.10.10">
    <property type="entry name" value="YVTN repeat-like/Quinoprotein amine dehydrogenase"/>
    <property type="match status" value="1"/>
</dbReference>
<sequence>MTSTADILASLLSEVLSLNAVDDSLDGNFDEAPLSETIKRILLGAETAGTEMDSTAVSEYVYDQLSTQFVNVGEAEDNFNIEPEEKWGEIFSVPFQGAELEFTVSVYILLNLSYISLINKQKMGCLSGLKPAMTLILEKNPPEYIALPVSELYAQILSTNCNAFDLNKAYTDARRNPKTFLEILNTLGNELSEPQSQSYLYLENVYRRFQVKPARPRICFQLWVSFNNVTSNRILSLNDNLFIEIKQSVLCVSNHEFILAMFEGFEFASDVYYGITLNVAMDALTLFVNGDMVEKIALPLAIEENIRALELGSMICSFKLFKFWLWSEQLYETSIKLTDRFPIRQIDKTEFHSDKKALFPELDEYVIYEVLSFVEIPGLTAGLFKQHIQQLNSKTLIAYINPDETIQPLRSPKNIDYSINLSGVEGESVGKCLYYKTSNLVACFQTVEFTSIVLEMVHKCSRLEDLYGITEHFIILMRCPSLEKMFMRNFGYNFLALLLAKDVLPRLRSTLSIPFLSLFCDFCGWNVADPPASIMKNTGAYASLILNFELWISVDRAADEEPAVEMVRFLIFQLGEMLQNSKFATFNSRQFKNLKVLESLTCHQHLVYTKSPDQNFLDCLHEELTGIYRALIKSLSQAEISGLFQFAYYEIKKELERSAAVIMNSVMLVLSDWIEAGDSAAAEIFFNAVPVKIVLLMIECGRSVSLLTPTLSILITFLQANSNPYKRFVRNNGFRILFDILKDQSLENYEEIIMVALTGVLTGSHQLRSGPLSTLSWKDITVTEGAVASDVHCLVLDLIEWAILNDVKAQSPAYIEEMITSYSALLAELQQNYPEMILFDPQQSPFLGKIVELILTLDKPQNGETYATASHQLASLLSDSLFYRLLHSTPSDFSNLAPCFIKGKKNKDSDDYVEQFYWKSHFALSLTRLESFIPAFDTLFQQSKNITPNFTCLLEQLTNSLAFNHLGIENYIRLHKIILSCYESASKWASNNPDNSTKNTLEQCEIKTLFSLFSFSDTEKPSASSEIITAFVEATLFHQSILFGSEDNEALLDAEKSAFLLASLADLLDASDGFQAQSNVMNCIRIITLHRLDDITAMSHLIDRGNKCFVQEVLSSSISTSDENLLDRLTSKEVRPYFRSYAASQLKKYHKKDTHTAVSSYEPKKFEDFVSMFKRRESALEKRFNEISLIRGVFQRDGNNTRNKIVISEDKKLLNFVNDREDELMLFYQHFSQLKNSARSLFRVRAHGTTEVEWTLDSMEDNNRMRKRLVPKPIQIKMPNLQSLEGQIDKRSTYSESDITCYERRDSSAISFEVINELEAISIDSLETHVKNRKVLKILERGDVIKRIWNCSNVIGLRVHEGVLIMGNEYLYFMGGYFYSFKDCNVVELQDAPAEARDPAVELITKGNNNDFCGASTHEVQRWKLSHINFVSKRPFLLRDSAIELSFESGMNCFFTFQNKNWRDDAYRPLEKCERLSKMDVLLSDALLEVSAKSHDINVRNGLSQHTFSRKVASVFSNTKTSLSFEALRKWQSGQISNFYYLIIVNTLAGRTFNDITQYPVFPWVIADYRSEELDLSKPSTFRDLSKPMGAQSEDRLNQFVERYNALSSFADQDPPFHYGTHYSSAMIVSSYLMRLAPFVDSYLLLQGGKFGHADRLFNSVERAWCSASRENTTDVRELTPEFFYLPDFLKNSNNYDLGTLQSGQKVDDVLLPPWAKGDPKLFVEKNREALESPYVSEHLHQWIDLVFGYKQKGEEAVRAVNVFNRLSYPGSVNLNEIDDENERMAVTGIIHNFGQTPLQIFQNPHPKKCSQEFLSASESRWSVIALPPATSIKTDHGDHITRIQKDDKTTGNIMYCGRSYWQRALLDESNSFVDARGLLSFTINGKTFKHDHYCSITYVESFKYDQFFTSDEFGLIKHWQYKESTDKEGLTEISQYTGHLFPIKKIFVSSEYNLLLSLDVSGKLFSWDVLSSQLLRCIATNAKDAAVSNITGSISFVDNDNAITVCDINGSAYAKLPFETLVTSVGFLEAEPLENHLFSKAKDLLGVGTCRGNIKVVELQQGNPWKIVEVGDFTSKTDSPITCVQLNSKGAEGKPQNGDGSLTINYQVLAGNEEGTVFVWN</sequence>
<dbReference type="OrthoDB" id="26681at2759"/>
<protein>
    <recommendedName>
        <fullName evidence="4">Beige protein homolog 1</fullName>
    </recommendedName>
</protein>
<dbReference type="Pfam" id="PF02138">
    <property type="entry name" value="Beach"/>
    <property type="match status" value="1"/>
</dbReference>
<feature type="domain" description="BEACH-type PH" evidence="7">
    <location>
        <begin position="1340"/>
        <end position="1471"/>
    </location>
</feature>
<evidence type="ECO:0000256" key="1">
    <source>
        <dbReference type="ARBA" id="ARBA00022574"/>
    </source>
</evidence>
<dbReference type="Gene3D" id="1.10.1540.10">
    <property type="entry name" value="BEACH domain"/>
    <property type="match status" value="1"/>
</dbReference>
<dbReference type="SUPFAM" id="SSF50978">
    <property type="entry name" value="WD40 repeat-like"/>
    <property type="match status" value="1"/>
</dbReference>
<evidence type="ECO:0000256" key="2">
    <source>
        <dbReference type="ARBA" id="ARBA00022737"/>
    </source>
</evidence>
<evidence type="ECO:0000259" key="6">
    <source>
        <dbReference type="PROSITE" id="PS50197"/>
    </source>
</evidence>
<evidence type="ECO:0000256" key="4">
    <source>
        <dbReference type="ARBA" id="ARBA00073334"/>
    </source>
</evidence>
<evidence type="ECO:0000313" key="8">
    <source>
        <dbReference type="EMBL" id="CUS25120.1"/>
    </source>
</evidence>
<dbReference type="CDD" id="cd01201">
    <property type="entry name" value="PH_BEACH"/>
    <property type="match status" value="1"/>
</dbReference>
<dbReference type="Proteomes" id="UP000236544">
    <property type="component" value="Unassembled WGS sequence"/>
</dbReference>
<dbReference type="InterPro" id="IPR036372">
    <property type="entry name" value="BEACH_dom_sf"/>
</dbReference>